<dbReference type="PANTHER" id="PTHR19871:SF14">
    <property type="entry name" value="DUF4062 DOMAIN-CONTAINING PROTEIN"/>
    <property type="match status" value="1"/>
</dbReference>
<keyword evidence="3" id="KW-1185">Reference proteome</keyword>
<dbReference type="OrthoDB" id="6244131at2759"/>
<feature type="domain" description="Orc1-like AAA ATPase" evidence="1">
    <location>
        <begin position="416"/>
        <end position="584"/>
    </location>
</feature>
<organism evidence="2 3">
    <name type="scientific">Fasciola gigantica</name>
    <name type="common">Giant liver fluke</name>
    <dbReference type="NCBI Taxonomy" id="46835"/>
    <lineage>
        <taxon>Eukaryota</taxon>
        <taxon>Metazoa</taxon>
        <taxon>Spiralia</taxon>
        <taxon>Lophotrochozoa</taxon>
        <taxon>Platyhelminthes</taxon>
        <taxon>Trematoda</taxon>
        <taxon>Digenea</taxon>
        <taxon>Plagiorchiida</taxon>
        <taxon>Echinostomata</taxon>
        <taxon>Echinostomatoidea</taxon>
        <taxon>Fasciolidae</taxon>
        <taxon>Fasciola</taxon>
    </lineage>
</organism>
<evidence type="ECO:0000313" key="2">
    <source>
        <dbReference type="EMBL" id="TPP67516.1"/>
    </source>
</evidence>
<dbReference type="Gene3D" id="3.40.50.300">
    <property type="entry name" value="P-loop containing nucleotide triphosphate hydrolases"/>
    <property type="match status" value="1"/>
</dbReference>
<proteinExistence type="predicted"/>
<dbReference type="InterPro" id="IPR041664">
    <property type="entry name" value="AAA_16"/>
</dbReference>
<evidence type="ECO:0000313" key="3">
    <source>
        <dbReference type="Proteomes" id="UP000316759"/>
    </source>
</evidence>
<evidence type="ECO:0000259" key="1">
    <source>
        <dbReference type="Pfam" id="PF13191"/>
    </source>
</evidence>
<dbReference type="STRING" id="46835.A0A504Z452"/>
<reference evidence="2 3" key="1">
    <citation type="submission" date="2019-04" db="EMBL/GenBank/DDBJ databases">
        <title>Annotation for the trematode Fasciola gigantica.</title>
        <authorList>
            <person name="Choi Y.-J."/>
        </authorList>
    </citation>
    <scope>NUCLEOTIDE SEQUENCE [LARGE SCALE GENOMIC DNA]</scope>
    <source>
        <strain evidence="2">Uganda_cow_1</strain>
    </source>
</reference>
<accession>A0A504Z452</accession>
<dbReference type="Pfam" id="PF13191">
    <property type="entry name" value="AAA_16"/>
    <property type="match status" value="1"/>
</dbReference>
<dbReference type="Proteomes" id="UP000316759">
    <property type="component" value="Unassembled WGS sequence"/>
</dbReference>
<dbReference type="EMBL" id="SUNJ01000586">
    <property type="protein sequence ID" value="TPP67516.1"/>
    <property type="molecule type" value="Genomic_DNA"/>
</dbReference>
<name>A0A504Z452_FASGI</name>
<comment type="caution">
    <text evidence="2">The sequence shown here is derived from an EMBL/GenBank/DDBJ whole genome shotgun (WGS) entry which is preliminary data.</text>
</comment>
<dbReference type="InterPro" id="IPR052752">
    <property type="entry name" value="NACHT-WD_repeat"/>
</dbReference>
<dbReference type="PANTHER" id="PTHR19871">
    <property type="entry name" value="BETA TRANSDUCIN-RELATED PROTEIN"/>
    <property type="match status" value="1"/>
</dbReference>
<dbReference type="SUPFAM" id="SSF52540">
    <property type="entry name" value="P-loop containing nucleoside triphosphate hydrolases"/>
    <property type="match status" value="1"/>
</dbReference>
<gene>
    <name evidence="2" type="ORF">FGIG_04720</name>
</gene>
<protein>
    <recommendedName>
        <fullName evidence="1">Orc1-like AAA ATPase domain-containing protein</fullName>
    </recommendedName>
</protein>
<sequence>MLSISEFRVVIQANSGEFLVEREIIKEIVEPVIRKFCLQLFNCDFVLIDPRDSDSYSICAENNDFYIKHAQQILGTPQEPLFLLLCGERLWEQNNINFVSERDFQDFLSNIDDLESEVLRNKYVLDSFDAIYRLQEPFQSDMEAVRCYQVIQQAAENCVNRGVRTLADMTPYLQSGLEQLVNAIQNNQQLATRIICVHRQLHGVSELIHADSTVGDVISKSDRLDALSKRLKNPAPFFDVTLRDQALVCPHWERALKLASLRHTVAAHMPSNQSVQTTVSADVLNQLGEFMNKSTDYYARIDAQKSLLSAVKKAIGRLDKEKQNATPMPPLMHYLTLFAQQTTRLLKQFIRSKCEDRNKLVESRIRWTVKDEGHTHYRLLMNRASTSMIGELCWTAPEFDSGLPKLEWKDQLMIEGRSRELNVIRSYLYGSARTPGLIFGPPGSGRSSILRWAVQRFTRQNPNINANETSDSKDQSFSPKRNPVVVVCCVSRTSRSSSLQALLVRVLEEILIDYESDGCALNIELGSLCEYAEAVYALQRVFTLANADKPLLLVFDDIDLAYPQEHVELFRWLPQKLPSDHVRILLTAGSENVVNGFNNRFGAGCCITLAPCFDSDHFSTNLLPRWVENRTPFKQCELTETQQEMVNEAVSQNAVPLYLDLIVDILVDMQSSSDENDLPDRFPCDFSDLFTVRLKQLYSARLGRFAMLRALFRMTAYLACSRIGLTLSELIDLLQADREVQTECRRTGAPGVKVSHFPTGCLLEFLYHPKFGFAKYFFLVHTEGRCVITYRSSSMRRGAVGFWTTYAEPSAKDDLNGVATSGEKVSVETDLEAKQPLHQQAQKNVAAISKLRVFHNILADYWKGVAIGAQTVDDKSEAVANYSVLNTATNLNTRYFWECLCELPSTKQNQGKILLGESVQRVWFCNCRRLTELPYQLLQSGSDRVKELYRNVLFSVDYMLGKLFYTMHPNDLIAEMYYLRQLNEVRACDELNYLLTLLRTLTPHLIQSPSLLGVELAGRIGHLVGADYPLLGRLLIASIDQSAPDFNCLIPLTTTCYTPVLHPERLTVRYTNPTAHSLIVLTPDQRFLLTLSPTSSETNAEVMLILWDVITLTKSTVLSLGSWPGCRFLTAHFPSQVNHLVLIQYVLQETDTYSYSMIDLDSGTVDGGITLPVHVRPEVISLTRTSALLGEREQMRQHAQPENVGSESCVTATVYSLNSYRPQSKHLMQIPTPCHVLPRERFCIGPYSWTYAGQANFEQKLTSAVEISRDKRVNWLQVRQFHSPAKVAAWLDCLHPPVIIQSNLPSELVYVGCSRYGYICRFDLSQVTSKGVRRLTPTLELSLDTGLRKLLSLEEGMAVTNVVPPQLAWEVDTIKRVLQFRHVIQVVRMYLTPDDRYMAVLYQLTDSQYVIGIWQLVQHLLIAGVQAYPNSQIRFGVDLTGTVLLHFVPSSPTQRWLEVVELSAKAQTSAKSSGMNINTNSTFSKLAGPGTVTGPRNQRFTTFDTPLADAYLVRGGNLLLISNEDLTLTSLKVLTATVCDSATPESELAEAFSKGAKYHDQVGIIYSSDSNHNVIFSHYNLITQRVIRVTGDKRSAPDEKCNLFFREPLLEDYPFQSYMSDDGRFLALVYALRDAVGVGGPTRMNTEFHTKSIYIKPKLPNTNYYTSVVTKPVDTRSVNESCVSHRSIGQNIVRLYDMKHTGLGTGLRSQISLLGETIFQMNNKYGLFTLRPDHASDSRLLPLNSWSETETASRDNKTPTFGQMRSKSILSRYSNETGEFLSYAYLDHPVIEGSGLVGNSDYLLVCCGVSGKWLRLLAAPSFNTVVHELDIGKLLKEHDDYARTAKVQRIYSCPQQPTVAVVQYMWSEHDQLRWIATFDLAAEAGTDPLLAQFSNPDGFLDVTPDGRYAIDSNLRLFQLQSGAQIGALNRAGLIPGLPEEPVVLCARLTYDGTQIVTVVWSPDSDILAVLVFSNRITSCFPLVGEALLTAMDMNLAGLVKNSPATPFPVVRLEMGQQGRVIVVFLDHCDQFKVFTLRDLRSMAGTPVYTSAADRIRSIQLNIKPKSDTRDSYRIAKELDDLFERLNESMKLLANDDDDDLDLSNESQDFIKL</sequence>
<dbReference type="InterPro" id="IPR027417">
    <property type="entry name" value="P-loop_NTPase"/>
</dbReference>